<keyword evidence="2" id="KW-1185">Reference proteome</keyword>
<name>A0ABU1TTC3_9FLAO</name>
<dbReference type="Pfam" id="PF20559">
    <property type="entry name" value="DUF6770"/>
    <property type="match status" value="2"/>
</dbReference>
<organism evidence="1 2">
    <name type="scientific">Flavobacterium arsenatis</name>
    <dbReference type="NCBI Taxonomy" id="1484332"/>
    <lineage>
        <taxon>Bacteria</taxon>
        <taxon>Pseudomonadati</taxon>
        <taxon>Bacteroidota</taxon>
        <taxon>Flavobacteriia</taxon>
        <taxon>Flavobacteriales</taxon>
        <taxon>Flavobacteriaceae</taxon>
        <taxon>Flavobacterium</taxon>
    </lineage>
</organism>
<sequence length="512" mass="60143">MNIKNNIIVLFFITFICSMTMEAQIQKMSDLSENKYLGLTTIYDDKGDDVWGYLSLYQKDKVEKNFLELEYVILDKNLNRVGSNTFTQFYVNTWLIDVYPSVGRALKKQNILYLSIHFSGFRDVGSMFFRKINLDDFSISDCEVVEGSQKKQFTDDKTFGKLNKIQSLYSLGRYGYIGYNGKNKSDRYGNFYLDVSDFEVYDIDLNKKWSLVYEKTKKIKEEYAVARVSEKYLVLQKSVKSKENKNKWHSTLEVYEINNGNKILTIERKDNEYLYAEDRLAIKDDQLIIYDMVFSHNKKEERNYNSILGYSKREYDLVSKTLTDQKTLKWEAFKGHLNIDQFGKIDGDFYIHPTGITTTSTGKTVMVYEGFKPTRNTHILDLYMVELDEEFKVRSFLKINKFKNKINKLEAYGKYLQSNGYFDYLYAQKIKGDDYAYFYQDNEKEMGLLTKLKANNWVLGIVTYSEGQFSLQKINLKTGEGKISTMSAKNGYILLREVTDKETELRLEKINY</sequence>
<reference evidence="1 2" key="1">
    <citation type="submission" date="2023-07" db="EMBL/GenBank/DDBJ databases">
        <title>Sorghum-associated microbial communities from plants grown in Nebraska, USA.</title>
        <authorList>
            <person name="Schachtman D."/>
        </authorList>
    </citation>
    <scope>NUCLEOTIDE SEQUENCE [LARGE SCALE GENOMIC DNA]</scope>
    <source>
        <strain evidence="1 2">3773</strain>
    </source>
</reference>
<dbReference type="Proteomes" id="UP001255185">
    <property type="component" value="Unassembled WGS sequence"/>
</dbReference>
<accession>A0ABU1TTC3</accession>
<evidence type="ECO:0000313" key="2">
    <source>
        <dbReference type="Proteomes" id="UP001255185"/>
    </source>
</evidence>
<gene>
    <name evidence="1" type="ORF">J2X31_003158</name>
</gene>
<dbReference type="InterPro" id="IPR046661">
    <property type="entry name" value="DUF6770"/>
</dbReference>
<proteinExistence type="predicted"/>
<comment type="caution">
    <text evidence="1">The sequence shown here is derived from an EMBL/GenBank/DDBJ whole genome shotgun (WGS) entry which is preliminary data.</text>
</comment>
<dbReference type="RefSeq" id="WP_310027884.1">
    <property type="nucleotide sequence ID" value="NZ_JAVDVI010000016.1"/>
</dbReference>
<dbReference type="EMBL" id="JAVDVI010000016">
    <property type="protein sequence ID" value="MDR6969131.1"/>
    <property type="molecule type" value="Genomic_DNA"/>
</dbReference>
<evidence type="ECO:0000313" key="1">
    <source>
        <dbReference type="EMBL" id="MDR6969131.1"/>
    </source>
</evidence>
<protein>
    <submittedName>
        <fullName evidence="1">Uncharacterized protein</fullName>
    </submittedName>
</protein>